<evidence type="ECO:0000313" key="2">
    <source>
        <dbReference type="EMBL" id="CAA9494700.1"/>
    </source>
</evidence>
<dbReference type="InterPro" id="IPR035959">
    <property type="entry name" value="RutC-like_sf"/>
</dbReference>
<reference evidence="2" key="1">
    <citation type="submission" date="2020-02" db="EMBL/GenBank/DDBJ databases">
        <authorList>
            <person name="Meier V. D."/>
        </authorList>
    </citation>
    <scope>NUCLEOTIDE SEQUENCE</scope>
    <source>
        <strain evidence="2">AVDCRST_MAG65</strain>
    </source>
</reference>
<dbReference type="InterPro" id="IPR013813">
    <property type="entry name" value="Endoribo_LPSP/chorism_mut-like"/>
</dbReference>
<feature type="domain" description="Endoribonuclease L-PSP/chorismate mutase-like" evidence="1">
    <location>
        <begin position="7"/>
        <end position="142"/>
    </location>
</feature>
<dbReference type="CDD" id="cd02199">
    <property type="entry name" value="YjgF_YER057c_UK114_like_1"/>
    <property type="match status" value="1"/>
</dbReference>
<sequence length="153" mass="15982">MNEEIASRLARQGIALAMPVAPRHAYVPATTSGDVLFLSGKTPKEEGRLVLTGRLGSELEVSEGVRAARVAAVSALASLEDEVGLERVTRILKLTGYVASADGFFEQSAVVDGASELFADILGEAGRHARTAIGVACLPGNAPVELDLVVEVR</sequence>
<gene>
    <name evidence="2" type="ORF">AVDCRST_MAG65-2236</name>
</gene>
<dbReference type="SUPFAM" id="SSF55298">
    <property type="entry name" value="YjgF-like"/>
    <property type="match status" value="1"/>
</dbReference>
<dbReference type="PANTHER" id="PTHR43760">
    <property type="entry name" value="ENDORIBONUCLEASE-RELATED"/>
    <property type="match status" value="1"/>
</dbReference>
<organism evidence="2">
    <name type="scientific">uncultured Solirubrobacteraceae bacterium</name>
    <dbReference type="NCBI Taxonomy" id="1162706"/>
    <lineage>
        <taxon>Bacteria</taxon>
        <taxon>Bacillati</taxon>
        <taxon>Actinomycetota</taxon>
        <taxon>Thermoleophilia</taxon>
        <taxon>Solirubrobacterales</taxon>
        <taxon>Solirubrobacteraceae</taxon>
        <taxon>environmental samples</taxon>
    </lineage>
</organism>
<accession>A0A6J4SCL3</accession>
<dbReference type="Pfam" id="PF14588">
    <property type="entry name" value="YjgF_endoribonc"/>
    <property type="match status" value="1"/>
</dbReference>
<dbReference type="EMBL" id="CADCVL010000379">
    <property type="protein sequence ID" value="CAA9494700.1"/>
    <property type="molecule type" value="Genomic_DNA"/>
</dbReference>
<dbReference type="PANTHER" id="PTHR43760:SF1">
    <property type="entry name" value="ENDORIBONUCLEASE L-PSP_CHORISMATE MUTASE-LIKE DOMAIN-CONTAINING PROTEIN"/>
    <property type="match status" value="1"/>
</dbReference>
<dbReference type="Gene3D" id="3.30.1330.40">
    <property type="entry name" value="RutC-like"/>
    <property type="match status" value="1"/>
</dbReference>
<protein>
    <submittedName>
        <fullName evidence="2">RidA/YER057c/UK114 superfamily, group 1</fullName>
    </submittedName>
</protein>
<proteinExistence type="predicted"/>
<dbReference type="AlphaFoldDB" id="A0A6J4SCL3"/>
<name>A0A6J4SCL3_9ACTN</name>
<evidence type="ECO:0000259" key="1">
    <source>
        <dbReference type="Pfam" id="PF14588"/>
    </source>
</evidence>